<protein>
    <submittedName>
        <fullName evidence="1">Uncharacterized protein</fullName>
    </submittedName>
</protein>
<dbReference type="EMBL" id="VBPA01000007">
    <property type="protein sequence ID" value="TMQ73381.1"/>
    <property type="molecule type" value="Genomic_DNA"/>
</dbReference>
<accession>A0A538UBV8</accession>
<organism evidence="1 2">
    <name type="scientific">Eiseniibacteriota bacterium</name>
    <dbReference type="NCBI Taxonomy" id="2212470"/>
    <lineage>
        <taxon>Bacteria</taxon>
        <taxon>Candidatus Eiseniibacteriota</taxon>
    </lineage>
</organism>
<gene>
    <name evidence="1" type="ORF">E6K80_00270</name>
</gene>
<name>A0A538UBV8_UNCEI</name>
<comment type="caution">
    <text evidence="1">The sequence shown here is derived from an EMBL/GenBank/DDBJ whole genome shotgun (WGS) entry which is preliminary data.</text>
</comment>
<evidence type="ECO:0000313" key="2">
    <source>
        <dbReference type="Proteomes" id="UP000319836"/>
    </source>
</evidence>
<sequence length="215" mass="24405">MNAVHCWWEGLPNERFWLVVSRFENGKDVLEVPDEDRNDVASWVSDLVAYLPPRDVIFHYHPTSHAIVSWAKPRGRAERREPGWSLTGMHDRSAARPRWVLKVKDRRPLAPAVTAAEIASIQWELFPALRALEDKVGDPLYYPFAMGSPDETHTLPGRVFKLPALFVERFPVLAAVASETRAPKAARAARHRASSWWTALDDLLEPRTKAARRAG</sequence>
<evidence type="ECO:0000313" key="1">
    <source>
        <dbReference type="EMBL" id="TMQ73381.1"/>
    </source>
</evidence>
<proteinExistence type="predicted"/>
<reference evidence="1 2" key="1">
    <citation type="journal article" date="2019" name="Nat. Microbiol.">
        <title>Mediterranean grassland soil C-N compound turnover is dependent on rainfall and depth, and is mediated by genomically divergent microorganisms.</title>
        <authorList>
            <person name="Diamond S."/>
            <person name="Andeer P.F."/>
            <person name="Li Z."/>
            <person name="Crits-Christoph A."/>
            <person name="Burstein D."/>
            <person name="Anantharaman K."/>
            <person name="Lane K.R."/>
            <person name="Thomas B.C."/>
            <person name="Pan C."/>
            <person name="Northen T.R."/>
            <person name="Banfield J.F."/>
        </authorList>
    </citation>
    <scope>NUCLEOTIDE SEQUENCE [LARGE SCALE GENOMIC DNA]</scope>
    <source>
        <strain evidence="1">WS_10</strain>
    </source>
</reference>
<dbReference type="AlphaFoldDB" id="A0A538UBV8"/>
<dbReference type="Proteomes" id="UP000319836">
    <property type="component" value="Unassembled WGS sequence"/>
</dbReference>